<feature type="region of interest" description="Disordered" evidence="1">
    <location>
        <begin position="335"/>
        <end position="376"/>
    </location>
</feature>
<evidence type="ECO:0000313" key="2">
    <source>
        <dbReference type="EMBL" id="MFC7411802.1"/>
    </source>
</evidence>
<name>A0ABW2QTT1_9BURK</name>
<dbReference type="Gene3D" id="3.40.50.10540">
    <property type="entry name" value="Crotonobetainyl-coa:carnitine coa-transferase, domain 1"/>
    <property type="match status" value="1"/>
</dbReference>
<comment type="caution">
    <text evidence="2">The sequence shown here is derived from an EMBL/GenBank/DDBJ whole genome shotgun (WGS) entry which is preliminary data.</text>
</comment>
<dbReference type="RefSeq" id="WP_382202483.1">
    <property type="nucleotide sequence ID" value="NZ_JBHTCA010000053.1"/>
</dbReference>
<dbReference type="SUPFAM" id="SSF89796">
    <property type="entry name" value="CoA-transferase family III (CaiB/BaiF)"/>
    <property type="match status" value="1"/>
</dbReference>
<dbReference type="InterPro" id="IPR023606">
    <property type="entry name" value="CoA-Trfase_III_dom_1_sf"/>
</dbReference>
<protein>
    <submittedName>
        <fullName evidence="2">CaiB/BaiF CoA transferase family protein</fullName>
    </submittedName>
</protein>
<dbReference type="InterPro" id="IPR050509">
    <property type="entry name" value="CoA-transferase_III"/>
</dbReference>
<accession>A0ABW2QTT1</accession>
<dbReference type="InterPro" id="IPR044855">
    <property type="entry name" value="CoA-Trfase_III_dom3_sf"/>
</dbReference>
<dbReference type="PANTHER" id="PTHR48228">
    <property type="entry name" value="SUCCINYL-COA--D-CITRAMALATE COA-TRANSFERASE"/>
    <property type="match status" value="1"/>
</dbReference>
<dbReference type="Pfam" id="PF02515">
    <property type="entry name" value="CoA_transf_3"/>
    <property type="match status" value="1"/>
</dbReference>
<dbReference type="Gene3D" id="3.30.1540.10">
    <property type="entry name" value="formyl-coa transferase, domain 3"/>
    <property type="match status" value="1"/>
</dbReference>
<dbReference type="InterPro" id="IPR003673">
    <property type="entry name" value="CoA-Trfase_fam_III"/>
</dbReference>
<evidence type="ECO:0000256" key="1">
    <source>
        <dbReference type="SAM" id="MobiDB-lite"/>
    </source>
</evidence>
<dbReference type="EMBL" id="JBHTCA010000053">
    <property type="protein sequence ID" value="MFC7411802.1"/>
    <property type="molecule type" value="Genomic_DNA"/>
</dbReference>
<organism evidence="2 3">
    <name type="scientific">Hydrogenophaga atypica</name>
    <dbReference type="NCBI Taxonomy" id="249409"/>
    <lineage>
        <taxon>Bacteria</taxon>
        <taxon>Pseudomonadati</taxon>
        <taxon>Pseudomonadota</taxon>
        <taxon>Betaproteobacteria</taxon>
        <taxon>Burkholderiales</taxon>
        <taxon>Comamonadaceae</taxon>
        <taxon>Hydrogenophaga</taxon>
    </lineage>
</organism>
<dbReference type="Proteomes" id="UP001596501">
    <property type="component" value="Unassembled WGS sequence"/>
</dbReference>
<keyword evidence="3" id="KW-1185">Reference proteome</keyword>
<reference evidence="3" key="1">
    <citation type="journal article" date="2019" name="Int. J. Syst. Evol. Microbiol.">
        <title>The Global Catalogue of Microorganisms (GCM) 10K type strain sequencing project: providing services to taxonomists for standard genome sequencing and annotation.</title>
        <authorList>
            <consortium name="The Broad Institute Genomics Platform"/>
            <consortium name="The Broad Institute Genome Sequencing Center for Infectious Disease"/>
            <person name="Wu L."/>
            <person name="Ma J."/>
        </authorList>
    </citation>
    <scope>NUCLEOTIDE SEQUENCE [LARGE SCALE GENOMIC DNA]</scope>
    <source>
        <strain evidence="3">CGMCC 1.12371</strain>
    </source>
</reference>
<dbReference type="PANTHER" id="PTHR48228:SF5">
    <property type="entry name" value="ALPHA-METHYLACYL-COA RACEMASE"/>
    <property type="match status" value="1"/>
</dbReference>
<evidence type="ECO:0000313" key="3">
    <source>
        <dbReference type="Proteomes" id="UP001596501"/>
    </source>
</evidence>
<sequence length="376" mass="40513">MSGPLTGVRVLEMEAIGPVPWAGMMLADMGADVLRIDRPEAPHMGLRRDERFQFNARGKRSIVTDVKTPRGRDLVLELVGRADVLLEGLRPGVMERLGLGPDPCLARNPALVYGRMTGWGQTGPMAQDVGHDINYIATTGALHAVGRADGPPVVPLNLIGDFGGGGMLVVVGVLAALLEARTSRKGQVVDAAMVDGCLALLAPILGQWQAGEWADQREANWLDGGAPFYGTYPTADGLHLAVGAIEPRFYAALLDGLGLGNEKLPRQHDKEAWPVMRERFSNIFRRHPRDHWLSVFDGTEACVSPVLSLSELHTQPHLAERACFVEIDGAVHPAPAPRFSRTPSRISSPPVERGTGGESALIEWGLSPEPQQVNPT</sequence>
<gene>
    <name evidence="2" type="ORF">ACFQPB_23395</name>
</gene>
<keyword evidence="2" id="KW-0808">Transferase</keyword>
<dbReference type="GO" id="GO:0016740">
    <property type="term" value="F:transferase activity"/>
    <property type="evidence" value="ECO:0007669"/>
    <property type="project" value="UniProtKB-KW"/>
</dbReference>
<proteinExistence type="predicted"/>